<accession>A0A2U3N0X6</accession>
<evidence type="ECO:0000313" key="3">
    <source>
        <dbReference type="EMBL" id="SPL71318.1"/>
    </source>
</evidence>
<dbReference type="InterPro" id="IPR041694">
    <property type="entry name" value="ADH_N_2"/>
</dbReference>
<dbReference type="Gene3D" id="3.90.180.10">
    <property type="entry name" value="Medium-chain alcohol dehydrogenases, catalytic domain"/>
    <property type="match status" value="1"/>
</dbReference>
<keyword evidence="1 3" id="KW-0560">Oxidoreductase</keyword>
<reference evidence="4" key="1">
    <citation type="submission" date="2018-03" db="EMBL/GenBank/DDBJ databases">
        <authorList>
            <person name="Blom J."/>
        </authorList>
    </citation>
    <scope>NUCLEOTIDE SEQUENCE [LARGE SCALE GENOMIC DNA]</scope>
    <source>
        <strain evidence="4">KPC-SM-21</strain>
    </source>
</reference>
<dbReference type="GO" id="GO:0016628">
    <property type="term" value="F:oxidoreductase activity, acting on the CH-CH group of donors, NAD or NADP as acceptor"/>
    <property type="evidence" value="ECO:0007669"/>
    <property type="project" value="InterPro"/>
</dbReference>
<evidence type="ECO:0000259" key="2">
    <source>
        <dbReference type="SMART" id="SM00829"/>
    </source>
</evidence>
<dbReference type="AlphaFoldDB" id="A0A2U3N0X6"/>
<proteinExistence type="predicted"/>
<dbReference type="PANTHER" id="PTHR43205">
    <property type="entry name" value="PROSTAGLANDIN REDUCTASE"/>
    <property type="match status" value="1"/>
</dbReference>
<organism evidence="3 4">
    <name type="scientific">Acinetobacter stercoris</name>
    <dbReference type="NCBI Taxonomy" id="2126983"/>
    <lineage>
        <taxon>Bacteria</taxon>
        <taxon>Pseudomonadati</taxon>
        <taxon>Pseudomonadota</taxon>
        <taxon>Gammaproteobacteria</taxon>
        <taxon>Moraxellales</taxon>
        <taxon>Moraxellaceae</taxon>
        <taxon>Acinetobacter</taxon>
    </lineage>
</organism>
<dbReference type="InParanoid" id="A0A2U3N0X6"/>
<dbReference type="SMART" id="SM00829">
    <property type="entry name" value="PKS_ER"/>
    <property type="match status" value="1"/>
</dbReference>
<dbReference type="FunFam" id="3.40.50.720:FF:000121">
    <property type="entry name" value="Prostaglandin reductase 2"/>
    <property type="match status" value="1"/>
</dbReference>
<dbReference type="Pfam" id="PF00107">
    <property type="entry name" value="ADH_zinc_N"/>
    <property type="match status" value="1"/>
</dbReference>
<dbReference type="InterPro" id="IPR045010">
    <property type="entry name" value="MDR_fam"/>
</dbReference>
<sequence>MNQNIINRQVILKSRPDGIPQLDNFQLVQQQIDPLNDGEVLLKTIYLSLDPYMRGLMSQAMAETETWYTDRLELGDTIVGGTISRIVDSRHPDFQIGDLVSSFSGWQEYQVSDGTGLIKLDKNTEHLSHALSLVGMTGFTAYHGLLNIGQPKVNETVVVASATGAVGSVVGQIAKIKQAYTVGIAGGEEKCRYAVEVLGFDQCIDHKSPDFKQRLTEALPNGIDVYFENVGGAVFEAVQPLLNNYARIPVCGVVAHYNANKLPEGPNRIPQLMIEIISKRLHIQGFLINDHYEQYYEQFKKDVNQWIAEGKLSIKEEIVDGIENAPQTFIHLLSGQNFGKVLIKVSEE</sequence>
<evidence type="ECO:0000313" key="4">
    <source>
        <dbReference type="Proteomes" id="UP000245974"/>
    </source>
</evidence>
<gene>
    <name evidence="3" type="primary">curA</name>
    <name evidence="3" type="ORF">KPC_2496</name>
</gene>
<dbReference type="OrthoDB" id="9805663at2"/>
<evidence type="ECO:0000256" key="1">
    <source>
        <dbReference type="ARBA" id="ARBA00023002"/>
    </source>
</evidence>
<dbReference type="Pfam" id="PF16884">
    <property type="entry name" value="ADH_N_2"/>
    <property type="match status" value="1"/>
</dbReference>
<dbReference type="Gene3D" id="3.40.50.720">
    <property type="entry name" value="NAD(P)-binding Rossmann-like Domain"/>
    <property type="match status" value="1"/>
</dbReference>
<dbReference type="EMBL" id="OOGT01000126">
    <property type="protein sequence ID" value="SPL71318.1"/>
    <property type="molecule type" value="Genomic_DNA"/>
</dbReference>
<name>A0A2U3N0X6_9GAMM</name>
<dbReference type="InterPro" id="IPR036291">
    <property type="entry name" value="NAD(P)-bd_dom_sf"/>
</dbReference>
<protein>
    <submittedName>
        <fullName evidence="3">NADPH-dependent curcumin reductase</fullName>
        <ecNumber evidence="3">1.3.1.-</ecNumber>
    </submittedName>
</protein>
<keyword evidence="4" id="KW-1185">Reference proteome</keyword>
<dbReference type="SUPFAM" id="SSF50129">
    <property type="entry name" value="GroES-like"/>
    <property type="match status" value="1"/>
</dbReference>
<dbReference type="Proteomes" id="UP000245974">
    <property type="component" value="Unassembled WGS sequence"/>
</dbReference>
<dbReference type="InterPro" id="IPR013149">
    <property type="entry name" value="ADH-like_C"/>
</dbReference>
<dbReference type="InterPro" id="IPR020843">
    <property type="entry name" value="ER"/>
</dbReference>
<feature type="domain" description="Enoyl reductase (ER)" evidence="2">
    <location>
        <begin position="20"/>
        <end position="343"/>
    </location>
</feature>
<dbReference type="RefSeq" id="WP_121974743.1">
    <property type="nucleotide sequence ID" value="NZ_OOGT01000126.1"/>
</dbReference>
<dbReference type="CDD" id="cd05288">
    <property type="entry name" value="PGDH"/>
    <property type="match status" value="1"/>
</dbReference>
<dbReference type="FunCoup" id="A0A2U3N0X6">
    <property type="interactions" value="232"/>
</dbReference>
<dbReference type="PANTHER" id="PTHR43205:SF7">
    <property type="entry name" value="PROSTAGLANDIN REDUCTASE 1"/>
    <property type="match status" value="1"/>
</dbReference>
<dbReference type="EC" id="1.3.1.-" evidence="3"/>
<dbReference type="SUPFAM" id="SSF51735">
    <property type="entry name" value="NAD(P)-binding Rossmann-fold domains"/>
    <property type="match status" value="1"/>
</dbReference>
<dbReference type="InterPro" id="IPR011032">
    <property type="entry name" value="GroES-like_sf"/>
</dbReference>